<protein>
    <submittedName>
        <fullName evidence="1">Uncharacterized protein</fullName>
    </submittedName>
</protein>
<accession>L7VYJ0</accession>
<evidence type="ECO:0000313" key="1">
    <source>
        <dbReference type="EMBL" id="AGC72148.1"/>
    </source>
</evidence>
<name>L7VYJ0_9BACT</name>
<organism evidence="1">
    <name type="scientific">uncultured bacterium A1Q1_fos_560</name>
    <dbReference type="NCBI Taxonomy" id="1256584"/>
    <lineage>
        <taxon>Bacteria</taxon>
        <taxon>environmental samples</taxon>
    </lineage>
</organism>
<sequence length="37" mass="4062">MFIAGDVCSYPAGGEADASVCRLVQKEPSWFVWVRSV</sequence>
<proteinExistence type="predicted"/>
<dbReference type="EMBL" id="JX649893">
    <property type="protein sequence ID" value="AGC72148.1"/>
    <property type="molecule type" value="Genomic_DNA"/>
</dbReference>
<reference evidence="1" key="1">
    <citation type="submission" date="2012-09" db="EMBL/GenBank/DDBJ databases">
        <title>Metagenomic Characterization of a Microbial Community in Wastewater Detects High Levels of Antibiotic Resistance.</title>
        <authorList>
            <person name="Abrams M."/>
            <person name="Caldwell A."/>
            <person name="Vandaei E."/>
            <person name="Lee W."/>
            <person name="Perrott J."/>
            <person name="Khan S.Y."/>
            <person name="Ta J."/>
            <person name="Romero D."/>
            <person name="Nguyen V."/>
            <person name="Pourmand N."/>
            <person name="Ouverney C.C."/>
        </authorList>
    </citation>
    <scope>NUCLEOTIDE SEQUENCE</scope>
</reference>
<dbReference type="AlphaFoldDB" id="L7VYJ0"/>